<feature type="region of interest" description="Disordered" evidence="10">
    <location>
        <begin position="609"/>
        <end position="664"/>
    </location>
</feature>
<keyword evidence="9" id="KW-0539">Nucleus</keyword>
<keyword evidence="14" id="KW-1185">Reference proteome</keyword>
<feature type="region of interest" description="Disordered" evidence="10">
    <location>
        <begin position="817"/>
        <end position="889"/>
    </location>
</feature>
<feature type="compositionally biased region" description="Low complexity" evidence="10">
    <location>
        <begin position="873"/>
        <end position="883"/>
    </location>
</feature>
<feature type="compositionally biased region" description="Low complexity" evidence="10">
    <location>
        <begin position="235"/>
        <end position="262"/>
    </location>
</feature>
<comment type="caution">
    <text evidence="13">The sequence shown here is derived from an EMBL/GenBank/DDBJ whole genome shotgun (WGS) entry which is preliminary data.</text>
</comment>
<dbReference type="Gene3D" id="1.10.565.10">
    <property type="entry name" value="Retinoid X Receptor"/>
    <property type="match status" value="1"/>
</dbReference>
<keyword evidence="7" id="KW-0804">Transcription</keyword>
<evidence type="ECO:0000256" key="6">
    <source>
        <dbReference type="ARBA" id="ARBA00023125"/>
    </source>
</evidence>
<dbReference type="Pfam" id="PF00105">
    <property type="entry name" value="zf-C4"/>
    <property type="match status" value="1"/>
</dbReference>
<feature type="compositionally biased region" description="Low complexity" evidence="10">
    <location>
        <begin position="531"/>
        <end position="559"/>
    </location>
</feature>
<feature type="compositionally biased region" description="Polar residues" evidence="10">
    <location>
        <begin position="285"/>
        <end position="301"/>
    </location>
</feature>
<dbReference type="PROSITE" id="PS51843">
    <property type="entry name" value="NR_LBD"/>
    <property type="match status" value="1"/>
</dbReference>
<feature type="region of interest" description="Disordered" evidence="10">
    <location>
        <begin position="367"/>
        <end position="420"/>
    </location>
</feature>
<feature type="region of interest" description="Disordered" evidence="10">
    <location>
        <begin position="687"/>
        <end position="709"/>
    </location>
</feature>
<dbReference type="InterPro" id="IPR035500">
    <property type="entry name" value="NHR-like_dom_sf"/>
</dbReference>
<evidence type="ECO:0000313" key="14">
    <source>
        <dbReference type="Proteomes" id="UP000198287"/>
    </source>
</evidence>
<keyword evidence="3" id="KW-0863">Zinc-finger</keyword>
<keyword evidence="5" id="KW-0805">Transcription regulation</keyword>
<dbReference type="CDD" id="cd07168">
    <property type="entry name" value="NR_DBD_DHR4_like"/>
    <property type="match status" value="1"/>
</dbReference>
<comment type="subcellular location">
    <subcellularLocation>
        <location evidence="1">Nucleus</location>
    </subcellularLocation>
</comment>
<feature type="compositionally biased region" description="Low complexity" evidence="10">
    <location>
        <begin position="374"/>
        <end position="394"/>
    </location>
</feature>
<feature type="region of interest" description="Disordered" evidence="10">
    <location>
        <begin position="23"/>
        <end position="75"/>
    </location>
</feature>
<evidence type="ECO:0000256" key="8">
    <source>
        <dbReference type="ARBA" id="ARBA00023170"/>
    </source>
</evidence>
<evidence type="ECO:0000256" key="2">
    <source>
        <dbReference type="ARBA" id="ARBA00022723"/>
    </source>
</evidence>
<dbReference type="InterPro" id="IPR050200">
    <property type="entry name" value="Nuclear_hormone_rcpt_NR3"/>
</dbReference>
<dbReference type="InterPro" id="IPR001628">
    <property type="entry name" value="Znf_hrmn_rcpt"/>
</dbReference>
<feature type="compositionally biased region" description="Basic and acidic residues" evidence="10">
    <location>
        <begin position="54"/>
        <end position="63"/>
    </location>
</feature>
<feature type="domain" description="Nuclear receptor" evidence="11">
    <location>
        <begin position="716"/>
        <end position="791"/>
    </location>
</feature>
<organism evidence="13 14">
    <name type="scientific">Folsomia candida</name>
    <name type="common">Springtail</name>
    <dbReference type="NCBI Taxonomy" id="158441"/>
    <lineage>
        <taxon>Eukaryota</taxon>
        <taxon>Metazoa</taxon>
        <taxon>Ecdysozoa</taxon>
        <taxon>Arthropoda</taxon>
        <taxon>Hexapoda</taxon>
        <taxon>Collembola</taxon>
        <taxon>Entomobryomorpha</taxon>
        <taxon>Isotomoidea</taxon>
        <taxon>Isotomidae</taxon>
        <taxon>Proisotominae</taxon>
        <taxon>Folsomia</taxon>
    </lineage>
</organism>
<dbReference type="OrthoDB" id="10006908at2759"/>
<dbReference type="PROSITE" id="PS51030">
    <property type="entry name" value="NUCLEAR_REC_DBD_2"/>
    <property type="match status" value="1"/>
</dbReference>
<dbReference type="InterPro" id="IPR001723">
    <property type="entry name" value="Nuclear_hrmn_rcpt"/>
</dbReference>
<feature type="compositionally biased region" description="Low complexity" evidence="10">
    <location>
        <begin position="631"/>
        <end position="648"/>
    </location>
</feature>
<feature type="compositionally biased region" description="Low complexity" evidence="10">
    <location>
        <begin position="302"/>
        <end position="330"/>
    </location>
</feature>
<feature type="compositionally biased region" description="Low complexity" evidence="10">
    <location>
        <begin position="180"/>
        <end position="194"/>
    </location>
</feature>
<accession>A0A226E5L1</accession>
<evidence type="ECO:0000259" key="11">
    <source>
        <dbReference type="PROSITE" id="PS51030"/>
    </source>
</evidence>
<dbReference type="STRING" id="158441.A0A226E5L1"/>
<keyword evidence="8 13" id="KW-0675">Receptor</keyword>
<dbReference type="PANTHER" id="PTHR48092">
    <property type="entry name" value="KNIRPS-RELATED PROTEIN-RELATED"/>
    <property type="match status" value="1"/>
</dbReference>
<reference evidence="13 14" key="1">
    <citation type="submission" date="2015-12" db="EMBL/GenBank/DDBJ databases">
        <title>The genome of Folsomia candida.</title>
        <authorList>
            <person name="Faddeeva A."/>
            <person name="Derks M.F."/>
            <person name="Anvar Y."/>
            <person name="Smit S."/>
            <person name="Van Straalen N."/>
            <person name="Roelofs D."/>
        </authorList>
    </citation>
    <scope>NUCLEOTIDE SEQUENCE [LARGE SCALE GENOMIC DNA]</scope>
    <source>
        <strain evidence="13 14">VU population</strain>
        <tissue evidence="13">Whole body</tissue>
    </source>
</reference>
<keyword evidence="6" id="KW-0238">DNA-binding</keyword>
<dbReference type="PROSITE" id="PS00031">
    <property type="entry name" value="NUCLEAR_REC_DBD_1"/>
    <property type="match status" value="1"/>
</dbReference>
<proteinExistence type="predicted"/>
<feature type="region of interest" description="Disordered" evidence="10">
    <location>
        <begin position="121"/>
        <end position="331"/>
    </location>
</feature>
<dbReference type="EMBL" id="LNIX01000007">
    <property type="protein sequence ID" value="OXA51836.1"/>
    <property type="molecule type" value="Genomic_DNA"/>
</dbReference>
<dbReference type="OMA" id="IARISPC"/>
<gene>
    <name evidence="13" type="ORF">Fcan01_13232</name>
</gene>
<feature type="compositionally biased region" description="Low complexity" evidence="10">
    <location>
        <begin position="27"/>
        <end position="43"/>
    </location>
</feature>
<dbReference type="PRINTS" id="PR00398">
    <property type="entry name" value="STRDHORMONER"/>
</dbReference>
<feature type="region of interest" description="Disordered" evidence="10">
    <location>
        <begin position="443"/>
        <end position="592"/>
    </location>
</feature>
<dbReference type="SUPFAM" id="SSF57716">
    <property type="entry name" value="Glucocorticoid receptor-like (DNA-binding domain)"/>
    <property type="match status" value="1"/>
</dbReference>
<dbReference type="InterPro" id="IPR013088">
    <property type="entry name" value="Znf_NHR/GATA"/>
</dbReference>
<name>A0A226E5L1_FOLCA</name>
<evidence type="ECO:0000256" key="5">
    <source>
        <dbReference type="ARBA" id="ARBA00023015"/>
    </source>
</evidence>
<dbReference type="SMART" id="SM00399">
    <property type="entry name" value="ZnF_C4"/>
    <property type="match status" value="1"/>
</dbReference>
<feature type="compositionally biased region" description="Low complexity" evidence="10">
    <location>
        <begin position="451"/>
        <end position="474"/>
    </location>
</feature>
<protein>
    <submittedName>
        <fullName evidence="13">Hormone receptor 4</fullName>
    </submittedName>
</protein>
<evidence type="ECO:0000256" key="10">
    <source>
        <dbReference type="SAM" id="MobiDB-lite"/>
    </source>
</evidence>
<evidence type="ECO:0000256" key="9">
    <source>
        <dbReference type="ARBA" id="ARBA00023242"/>
    </source>
</evidence>
<evidence type="ECO:0000313" key="13">
    <source>
        <dbReference type="EMBL" id="OXA51836.1"/>
    </source>
</evidence>
<feature type="compositionally biased region" description="Low complexity" evidence="10">
    <location>
        <begin position="121"/>
        <end position="137"/>
    </location>
</feature>
<feature type="compositionally biased region" description="Basic and acidic residues" evidence="10">
    <location>
        <begin position="219"/>
        <end position="234"/>
    </location>
</feature>
<dbReference type="PRINTS" id="PR00047">
    <property type="entry name" value="STROIDFINGER"/>
</dbReference>
<feature type="domain" description="NR LBD" evidence="12">
    <location>
        <begin position="920"/>
        <end position="1155"/>
    </location>
</feature>
<evidence type="ECO:0000256" key="7">
    <source>
        <dbReference type="ARBA" id="ARBA00023163"/>
    </source>
</evidence>
<feature type="compositionally biased region" description="Polar residues" evidence="10">
    <location>
        <begin position="575"/>
        <end position="592"/>
    </location>
</feature>
<dbReference type="GO" id="GO:0008270">
    <property type="term" value="F:zinc ion binding"/>
    <property type="evidence" value="ECO:0007669"/>
    <property type="project" value="UniProtKB-KW"/>
</dbReference>
<dbReference type="GO" id="GO:0005634">
    <property type="term" value="C:nucleus"/>
    <property type="evidence" value="ECO:0007669"/>
    <property type="project" value="UniProtKB-SubCell"/>
</dbReference>
<evidence type="ECO:0000256" key="1">
    <source>
        <dbReference type="ARBA" id="ARBA00004123"/>
    </source>
</evidence>
<feature type="compositionally biased region" description="Basic and acidic residues" evidence="10">
    <location>
        <begin position="138"/>
        <end position="149"/>
    </location>
</feature>
<dbReference type="Pfam" id="PF00104">
    <property type="entry name" value="Hormone_recep"/>
    <property type="match status" value="1"/>
</dbReference>
<evidence type="ECO:0000259" key="12">
    <source>
        <dbReference type="PROSITE" id="PS51843"/>
    </source>
</evidence>
<dbReference type="GO" id="GO:0003700">
    <property type="term" value="F:DNA-binding transcription factor activity"/>
    <property type="evidence" value="ECO:0007669"/>
    <property type="project" value="InterPro"/>
</dbReference>
<dbReference type="Proteomes" id="UP000198287">
    <property type="component" value="Unassembled WGS sequence"/>
</dbReference>
<keyword evidence="4" id="KW-0862">Zinc</keyword>
<dbReference type="Gene3D" id="3.30.50.10">
    <property type="entry name" value="Erythroid Transcription Factor GATA-1, subunit A"/>
    <property type="match status" value="1"/>
</dbReference>
<sequence length="1155" mass="123949">MKGVLHNGMSLFQDLKLKRRKVVSRCSSDGESIGTSESTSSLSPDQPQTGDTSPKGDKERCLTPEELVAPGSVSKSNGFPSQFYFMMKNENSTNNNNYDTIKVTNGHKSTVTTTANVVVVKSEPGDDSSPSSSPGLEEQARKSPIKIRDTTSPFHGANKSPPPNHNGHTNGNLSNGRIMSNGSSNKHNNKNGHGSDSDSVASVKSERSVGGEEEEEGEKGDTRRDEKMETDFEIRSTGPHSMSSSPRSLLSSASSTGSRGSPPSRPHNGLSSSSPRRSPPHQNGLRDTNPSLIITKSNKSDSYSQRSSPMSHHSGSSRGGSPPNILNLNSHHLHHLPPHLAMAMNGHGPPPPGLFHATQLHARLTENRRDRDGSSPSSSISNNNANISSNNGSPHNTNMTHHLSHDKGGSGGDPPLSVVTSTSLSFHQGSLYRINGVRPEVISGGAVTPVSGSPRPTSNGSGSPPSGTTPNPSHQQHHHQNHPHHQSHPNNHHQLLPNGTSAQHLHPHSNGIALNGLNHHLPFPIQGNRKSPNSHMSRSPNSSPSNSSSSGSIQHSPGSTGSGGGTIIAGGNIGMVNSSTPQANGTHHVNLSRTPTVIMGEAGGVRTMLWSQPGQPIPNPSLEIGIGGSSPPGSGSSSLSSGASSNGSTYNGHGGESSSGSHPAIQKGVLSMERLWASEALNLSTGASNTTNGHGPSITSLTNGHSNNDDDEYEQPMICMICEDRATGLHYGIITCEGCKGFFKRTVQNRRVYTCVADGTCEITKAQRNRCQYCRFKKCIEQGMVLQAVREDRMPGGRNSGAVYNLYKVPVKYRKHKKGARAGGAANGKGDKIMNNNNNSNTSSSNPSPNPTHNNNSNNSCNGLTNGGGGGSNNSPNNNGLTSMLPPHPGNILMAALTSPNESIPRRQNMPFDQAANMINALTMCDNFHDIAALHNWEELLEARGDLSDKLCEMGDSIVYRLVQWTKRLPFYAELPVEVHTRVLTHKWHELLVLTTSAWHAMHSPAPPPGVSAEEETLDNLQVLQRCLQAMMGRSLTLEQLKQDVGLMVERLTHLTRTFRRLGIRLEEYVSLKVIAMLQNTGTKANEVSQIQERYIKVLRTFLEVTVPSQPNRLTELLRCLPEVQSAASLLLESKMFYVPFLLNSSLLNSTLLQR</sequence>
<dbReference type="GO" id="GO:0006357">
    <property type="term" value="P:regulation of transcription by RNA polymerase II"/>
    <property type="evidence" value="ECO:0007669"/>
    <property type="project" value="UniProtKB-ARBA"/>
</dbReference>
<evidence type="ECO:0000256" key="3">
    <source>
        <dbReference type="ARBA" id="ARBA00022771"/>
    </source>
</evidence>
<evidence type="ECO:0000256" key="4">
    <source>
        <dbReference type="ARBA" id="ARBA00022833"/>
    </source>
</evidence>
<dbReference type="GO" id="GO:0043565">
    <property type="term" value="F:sequence-specific DNA binding"/>
    <property type="evidence" value="ECO:0007669"/>
    <property type="project" value="InterPro"/>
</dbReference>
<feature type="compositionally biased region" description="Polar residues" evidence="10">
    <location>
        <begin position="687"/>
        <end position="706"/>
    </location>
</feature>
<dbReference type="AlphaFoldDB" id="A0A226E5L1"/>
<feature type="compositionally biased region" description="Gly residues" evidence="10">
    <location>
        <begin position="560"/>
        <end position="573"/>
    </location>
</feature>
<feature type="compositionally biased region" description="Low complexity" evidence="10">
    <location>
        <begin position="835"/>
        <end position="864"/>
    </location>
</feature>
<dbReference type="FunFam" id="3.30.50.10:FF:000006">
    <property type="entry name" value="Nuclear receptor subfamily 5 group A member"/>
    <property type="match status" value="1"/>
</dbReference>
<feature type="compositionally biased region" description="Basic residues" evidence="10">
    <location>
        <begin position="475"/>
        <end position="491"/>
    </location>
</feature>
<keyword evidence="2" id="KW-0479">Metal-binding</keyword>
<dbReference type="InterPro" id="IPR000536">
    <property type="entry name" value="Nucl_hrmn_rcpt_lig-bd"/>
</dbReference>
<dbReference type="SUPFAM" id="SSF48508">
    <property type="entry name" value="Nuclear receptor ligand-binding domain"/>
    <property type="match status" value="1"/>
</dbReference>